<gene>
    <name evidence="3" type="primary">LOC111089728</name>
</gene>
<keyword evidence="2" id="KW-1185">Reference proteome</keyword>
<name>A0ABM1TRB8_LIMPO</name>
<dbReference type="InterPro" id="IPR021392">
    <property type="entry name" value="Focadhesin_C"/>
</dbReference>
<feature type="domain" description="Focadhesin C-terminal" evidence="1">
    <location>
        <begin position="2"/>
        <end position="250"/>
    </location>
</feature>
<dbReference type="RefSeq" id="XP_022258424.1">
    <property type="nucleotide sequence ID" value="XM_022402716.1"/>
</dbReference>
<dbReference type="Proteomes" id="UP000694941">
    <property type="component" value="Unplaced"/>
</dbReference>
<dbReference type="PANTHER" id="PTHR16212">
    <property type="entry name" value="FOCADHESIN FAMILY MEMBER"/>
    <property type="match status" value="1"/>
</dbReference>
<feature type="domain" description="Focadhesin C-terminal" evidence="1">
    <location>
        <begin position="267"/>
        <end position="335"/>
    </location>
</feature>
<dbReference type="GeneID" id="111089728"/>
<evidence type="ECO:0000259" key="1">
    <source>
        <dbReference type="Pfam" id="PF11229"/>
    </source>
</evidence>
<dbReference type="InterPro" id="IPR045163">
    <property type="entry name" value="Focadhesin/RST1"/>
</dbReference>
<evidence type="ECO:0000313" key="2">
    <source>
        <dbReference type="Proteomes" id="UP000694941"/>
    </source>
</evidence>
<organism evidence="2 3">
    <name type="scientific">Limulus polyphemus</name>
    <name type="common">Atlantic horseshoe crab</name>
    <dbReference type="NCBI Taxonomy" id="6850"/>
    <lineage>
        <taxon>Eukaryota</taxon>
        <taxon>Metazoa</taxon>
        <taxon>Ecdysozoa</taxon>
        <taxon>Arthropoda</taxon>
        <taxon>Chelicerata</taxon>
        <taxon>Merostomata</taxon>
        <taxon>Xiphosura</taxon>
        <taxon>Limulidae</taxon>
        <taxon>Limulus</taxon>
    </lineage>
</organism>
<protein>
    <submittedName>
        <fullName evidence="3">Focadhesin-like</fullName>
    </submittedName>
</protein>
<proteinExistence type="predicted"/>
<dbReference type="Pfam" id="PF11229">
    <property type="entry name" value="Focadhesin"/>
    <property type="match status" value="2"/>
</dbReference>
<sequence length="337" mass="37784">MVPPLVTSLSDDDQTMLVSHLSLLIKSLPVPKLELFLKHMVEEAVIIPEKMNDKGATALKGLCEAMLVNDPPQGVTRTLHNTISNIVVGINSHFIQFEDAGLLPLLSECLCQLPDETLDNILSHPKKDFGSDCNDFESVYPMTAIQCELIIKNKRPPSCLNTCVDASERLTESEQKRIVQCILKTTSKARITEDEQSFEPVACLKWFLELLFKIKMYLEGKIKSCLVPVSEIIDFRFQLFAAAAIGWARPDVSVTMWPEGNMSNSLIFTALPTALSLLMAEEPWSQVTEKVLDQLLFLKQNSNTPRHLRSCVKACLCSLRECHEFSKTSIWTQAVTD</sequence>
<dbReference type="PANTHER" id="PTHR16212:SF4">
    <property type="entry name" value="FOCADHESIN"/>
    <property type="match status" value="1"/>
</dbReference>
<reference evidence="3" key="1">
    <citation type="submission" date="2025-08" db="UniProtKB">
        <authorList>
            <consortium name="RefSeq"/>
        </authorList>
    </citation>
    <scope>IDENTIFICATION</scope>
    <source>
        <tissue evidence="3">Muscle</tissue>
    </source>
</reference>
<accession>A0ABM1TRB8</accession>
<evidence type="ECO:0000313" key="3">
    <source>
        <dbReference type="RefSeq" id="XP_022258424.1"/>
    </source>
</evidence>